<gene>
    <name evidence="10" type="ORF">LECACI_7A008591</name>
</gene>
<sequence length="217" mass="24459">MCLTWAAKTLAIFQAGRDGIGALLGWALLRLSLHRSILLTLRNIILASFPADQPVTFERVKQCRYLHNFLTETMRLHPTAPINDRVATKDTTLPVGGGPDQKSPIVIQEGQTVMYSIHLMQRRTDLWGEDALAFRPERWSERTIPAYHFAAFSGGQRACLGQQYGLMEAAYVLIRSLQRYDAVEPADAKEMARMRKSFGLSTWPADGVKVRFHRASD</sequence>
<evidence type="ECO:0000256" key="3">
    <source>
        <dbReference type="ARBA" id="ARBA00022617"/>
    </source>
</evidence>
<dbReference type="GO" id="GO:0016705">
    <property type="term" value="F:oxidoreductase activity, acting on paired donors, with incorporation or reduction of molecular oxygen"/>
    <property type="evidence" value="ECO:0007669"/>
    <property type="project" value="InterPro"/>
</dbReference>
<dbReference type="InterPro" id="IPR036396">
    <property type="entry name" value="Cyt_P450_sf"/>
</dbReference>
<evidence type="ECO:0000256" key="6">
    <source>
        <dbReference type="ARBA" id="ARBA00023004"/>
    </source>
</evidence>
<reference evidence="10" key="1">
    <citation type="submission" date="2023-11" db="EMBL/GenBank/DDBJ databases">
        <authorList>
            <person name="Alioto T."/>
            <person name="Alioto T."/>
            <person name="Gomez Garrido J."/>
        </authorList>
    </citation>
    <scope>NUCLEOTIDE SEQUENCE</scope>
</reference>
<comment type="similarity">
    <text evidence="2 9">Belongs to the cytochrome P450 family.</text>
</comment>
<accession>A0AAI8Z6L9</accession>
<dbReference type="Proteomes" id="UP001296104">
    <property type="component" value="Unassembled WGS sequence"/>
</dbReference>
<comment type="caution">
    <text evidence="10">The sequence shown here is derived from an EMBL/GenBank/DDBJ whole genome shotgun (WGS) entry which is preliminary data.</text>
</comment>
<dbReference type="PRINTS" id="PR00385">
    <property type="entry name" value="P450"/>
</dbReference>
<name>A0AAI8Z6L9_9PEZI</name>
<keyword evidence="6 8" id="KW-0408">Iron</keyword>
<organism evidence="10 11">
    <name type="scientific">Lecanosticta acicola</name>
    <dbReference type="NCBI Taxonomy" id="111012"/>
    <lineage>
        <taxon>Eukaryota</taxon>
        <taxon>Fungi</taxon>
        <taxon>Dikarya</taxon>
        <taxon>Ascomycota</taxon>
        <taxon>Pezizomycotina</taxon>
        <taxon>Dothideomycetes</taxon>
        <taxon>Dothideomycetidae</taxon>
        <taxon>Mycosphaerellales</taxon>
        <taxon>Mycosphaerellaceae</taxon>
        <taxon>Lecanosticta</taxon>
    </lineage>
</organism>
<evidence type="ECO:0000313" key="10">
    <source>
        <dbReference type="EMBL" id="CAK4033433.1"/>
    </source>
</evidence>
<dbReference type="PANTHER" id="PTHR24287:SF1">
    <property type="entry name" value="P450, PUTATIVE (EUROFUNG)-RELATED"/>
    <property type="match status" value="1"/>
</dbReference>
<dbReference type="GO" id="GO:0005506">
    <property type="term" value="F:iron ion binding"/>
    <property type="evidence" value="ECO:0007669"/>
    <property type="project" value="InterPro"/>
</dbReference>
<dbReference type="AlphaFoldDB" id="A0AAI8Z6L9"/>
<dbReference type="Pfam" id="PF00067">
    <property type="entry name" value="p450"/>
    <property type="match status" value="1"/>
</dbReference>
<evidence type="ECO:0000256" key="7">
    <source>
        <dbReference type="ARBA" id="ARBA00023033"/>
    </source>
</evidence>
<dbReference type="SUPFAM" id="SSF48264">
    <property type="entry name" value="Cytochrome P450"/>
    <property type="match status" value="1"/>
</dbReference>
<protein>
    <submittedName>
        <fullName evidence="10">Related to cytochrome P450 family</fullName>
    </submittedName>
</protein>
<dbReference type="PROSITE" id="PS00086">
    <property type="entry name" value="CYTOCHROME_P450"/>
    <property type="match status" value="1"/>
</dbReference>
<dbReference type="GO" id="GO:0004497">
    <property type="term" value="F:monooxygenase activity"/>
    <property type="evidence" value="ECO:0007669"/>
    <property type="project" value="UniProtKB-KW"/>
</dbReference>
<dbReference type="GO" id="GO:0020037">
    <property type="term" value="F:heme binding"/>
    <property type="evidence" value="ECO:0007669"/>
    <property type="project" value="InterPro"/>
</dbReference>
<keyword evidence="7 9" id="KW-0503">Monooxygenase</keyword>
<evidence type="ECO:0000256" key="2">
    <source>
        <dbReference type="ARBA" id="ARBA00010617"/>
    </source>
</evidence>
<evidence type="ECO:0000256" key="9">
    <source>
        <dbReference type="RuleBase" id="RU000461"/>
    </source>
</evidence>
<evidence type="ECO:0000313" key="11">
    <source>
        <dbReference type="Proteomes" id="UP001296104"/>
    </source>
</evidence>
<feature type="binding site" description="axial binding residue" evidence="8">
    <location>
        <position position="159"/>
    </location>
    <ligand>
        <name>heme</name>
        <dbReference type="ChEBI" id="CHEBI:30413"/>
    </ligand>
    <ligandPart>
        <name>Fe</name>
        <dbReference type="ChEBI" id="CHEBI:18248"/>
    </ligandPart>
</feature>
<dbReference type="PRINTS" id="PR00465">
    <property type="entry name" value="EP450IV"/>
</dbReference>
<evidence type="ECO:0000256" key="4">
    <source>
        <dbReference type="ARBA" id="ARBA00022723"/>
    </source>
</evidence>
<dbReference type="EMBL" id="CAVMBE010000086">
    <property type="protein sequence ID" value="CAK4033433.1"/>
    <property type="molecule type" value="Genomic_DNA"/>
</dbReference>
<dbReference type="Gene3D" id="1.10.630.10">
    <property type="entry name" value="Cytochrome P450"/>
    <property type="match status" value="1"/>
</dbReference>
<dbReference type="InterPro" id="IPR002403">
    <property type="entry name" value="Cyt_P450_E_grp-IV"/>
</dbReference>
<evidence type="ECO:0000256" key="5">
    <source>
        <dbReference type="ARBA" id="ARBA00023002"/>
    </source>
</evidence>
<keyword evidence="4 8" id="KW-0479">Metal-binding</keyword>
<comment type="cofactor">
    <cofactor evidence="1 8">
        <name>heme</name>
        <dbReference type="ChEBI" id="CHEBI:30413"/>
    </cofactor>
</comment>
<proteinExistence type="inferred from homology"/>
<dbReference type="InterPro" id="IPR001128">
    <property type="entry name" value="Cyt_P450"/>
</dbReference>
<dbReference type="PANTHER" id="PTHR24287">
    <property type="entry name" value="P450, PUTATIVE (EUROFUNG)-RELATED"/>
    <property type="match status" value="1"/>
</dbReference>
<keyword evidence="5 9" id="KW-0560">Oxidoreductase</keyword>
<evidence type="ECO:0000256" key="8">
    <source>
        <dbReference type="PIRSR" id="PIRSR602403-1"/>
    </source>
</evidence>
<dbReference type="InterPro" id="IPR017972">
    <property type="entry name" value="Cyt_P450_CS"/>
</dbReference>
<evidence type="ECO:0000256" key="1">
    <source>
        <dbReference type="ARBA" id="ARBA00001971"/>
    </source>
</evidence>
<keyword evidence="3 8" id="KW-0349">Heme</keyword>
<dbReference type="InterPro" id="IPR047146">
    <property type="entry name" value="Cyt_P450_E_CYP52_fungi"/>
</dbReference>
<keyword evidence="11" id="KW-1185">Reference proteome</keyword>